<evidence type="ECO:0000313" key="1">
    <source>
        <dbReference type="EMBL" id="SDW56102.1"/>
    </source>
</evidence>
<evidence type="ECO:0000313" key="2">
    <source>
        <dbReference type="Proteomes" id="UP000198816"/>
    </source>
</evidence>
<proteinExistence type="predicted"/>
<accession>A0A1H2UJ44</accession>
<dbReference type="Gene3D" id="3.40.50.300">
    <property type="entry name" value="P-loop containing nucleotide triphosphate hydrolases"/>
    <property type="match status" value="1"/>
</dbReference>
<dbReference type="EMBL" id="FNNZ01000005">
    <property type="protein sequence ID" value="SDW56102.1"/>
    <property type="molecule type" value="Genomic_DNA"/>
</dbReference>
<dbReference type="Proteomes" id="UP000198816">
    <property type="component" value="Unassembled WGS sequence"/>
</dbReference>
<keyword evidence="2" id="KW-1185">Reference proteome</keyword>
<protein>
    <recommendedName>
        <fullName evidence="3">Sulfotransferase family protein</fullName>
    </recommendedName>
</protein>
<dbReference type="RefSeq" id="WP_093029738.1">
    <property type="nucleotide sequence ID" value="NZ_FNNZ01000005.1"/>
</dbReference>
<dbReference type="SUPFAM" id="SSF52540">
    <property type="entry name" value="P-loop containing nucleoside triphosphate hydrolases"/>
    <property type="match status" value="1"/>
</dbReference>
<dbReference type="AlphaFoldDB" id="A0A1H2UJ44"/>
<name>A0A1H2UJ44_THIRO</name>
<reference evidence="2" key="1">
    <citation type="submission" date="2016-10" db="EMBL/GenBank/DDBJ databases">
        <authorList>
            <person name="Varghese N."/>
            <person name="Submissions S."/>
        </authorList>
    </citation>
    <scope>NUCLEOTIDE SEQUENCE [LARGE SCALE GENOMIC DNA]</scope>
    <source>
        <strain evidence="2">DSM 217</strain>
    </source>
</reference>
<dbReference type="STRING" id="1058.SAMN05421783_105135"/>
<dbReference type="OrthoDB" id="9179784at2"/>
<dbReference type="InterPro" id="IPR027417">
    <property type="entry name" value="P-loop_NTPase"/>
</dbReference>
<sequence>MTSVATTLLKYLPTRTRRTFVVLGCPRGGTSLLAGALSAAGVHMGRYRTLQYEDPEFRIPPTQAGEALERLAPVIRRRNLLRRHWGWKVPNNIYYIDRVKDLLINPCFLFVYRDPLEIARSSASHDGRDWEEQRERLIEVALNHTEKVRRFQESLQSPHHVFRVDTIQADPAIFVDRIVRILEPLRADRERLLEFVKPDGGYHAHAKVSQRVKTAKTANTPGVKRR</sequence>
<evidence type="ECO:0008006" key="3">
    <source>
        <dbReference type="Google" id="ProtNLM"/>
    </source>
</evidence>
<organism evidence="1 2">
    <name type="scientific">Thiocapsa roseopersicina</name>
    <dbReference type="NCBI Taxonomy" id="1058"/>
    <lineage>
        <taxon>Bacteria</taxon>
        <taxon>Pseudomonadati</taxon>
        <taxon>Pseudomonadota</taxon>
        <taxon>Gammaproteobacteria</taxon>
        <taxon>Chromatiales</taxon>
        <taxon>Chromatiaceae</taxon>
        <taxon>Thiocapsa</taxon>
    </lineage>
</organism>
<gene>
    <name evidence="1" type="ORF">SAMN05421783_105135</name>
</gene>